<organism evidence="3 4">
    <name type="scientific">Tenacibaculum jejuense</name>
    <dbReference type="NCBI Taxonomy" id="584609"/>
    <lineage>
        <taxon>Bacteria</taxon>
        <taxon>Pseudomonadati</taxon>
        <taxon>Bacteroidota</taxon>
        <taxon>Flavobacteriia</taxon>
        <taxon>Flavobacteriales</taxon>
        <taxon>Flavobacteriaceae</taxon>
        <taxon>Tenacibaculum</taxon>
    </lineage>
</organism>
<dbReference type="RefSeq" id="WP_095071471.1">
    <property type="nucleotide sequence ID" value="NZ_LT899436.1"/>
</dbReference>
<accession>A0A238U8S1</accession>
<keyword evidence="1" id="KW-1133">Transmembrane helix</keyword>
<dbReference type="AlphaFoldDB" id="A0A238U8S1"/>
<evidence type="ECO:0000313" key="3">
    <source>
        <dbReference type="EMBL" id="SNR15589.1"/>
    </source>
</evidence>
<evidence type="ECO:0000313" key="4">
    <source>
        <dbReference type="Proteomes" id="UP000215214"/>
    </source>
</evidence>
<proteinExistence type="predicted"/>
<keyword evidence="1" id="KW-0812">Transmembrane</keyword>
<dbReference type="OrthoDB" id="8965954at2"/>
<feature type="transmembrane region" description="Helical" evidence="1">
    <location>
        <begin position="51"/>
        <end position="71"/>
    </location>
</feature>
<gene>
    <name evidence="3" type="ORF">TJEJU_1883</name>
</gene>
<dbReference type="EMBL" id="LT899436">
    <property type="protein sequence ID" value="SNR15589.1"/>
    <property type="molecule type" value="Genomic_DNA"/>
</dbReference>
<evidence type="ECO:0000259" key="2">
    <source>
        <dbReference type="Pfam" id="PF13239"/>
    </source>
</evidence>
<sequence>MEYSREEEIRYMKALKKVQEIKEFYGHILVYVIVIPILIFINLKFTPQFHWFWFSIVGWGVGLLSHAFQVFEGFKLIMGKDWEERKINEYIKEYNRNGK</sequence>
<evidence type="ECO:0000256" key="1">
    <source>
        <dbReference type="SAM" id="Phobius"/>
    </source>
</evidence>
<name>A0A238U8S1_9FLAO</name>
<dbReference type="InterPro" id="IPR025698">
    <property type="entry name" value="2TM_dom"/>
</dbReference>
<protein>
    <recommendedName>
        <fullName evidence="2">2TM domain-containing protein</fullName>
    </recommendedName>
</protein>
<reference evidence="3 4" key="1">
    <citation type="submission" date="2017-07" db="EMBL/GenBank/DDBJ databases">
        <authorList>
            <person name="Sun Z.S."/>
            <person name="Albrecht U."/>
            <person name="Echele G."/>
            <person name="Lee C.C."/>
        </authorList>
    </citation>
    <scope>NUCLEOTIDE SEQUENCE [LARGE SCALE GENOMIC DNA]</scope>
    <source>
        <strain evidence="4">type strain: KCTC 22618</strain>
    </source>
</reference>
<feature type="transmembrane region" description="Helical" evidence="1">
    <location>
        <begin position="24"/>
        <end position="45"/>
    </location>
</feature>
<keyword evidence="4" id="KW-1185">Reference proteome</keyword>
<dbReference type="Proteomes" id="UP000215214">
    <property type="component" value="Chromosome TJEJU"/>
</dbReference>
<feature type="domain" description="2TM" evidence="2">
    <location>
        <begin position="13"/>
        <end position="91"/>
    </location>
</feature>
<dbReference type="Pfam" id="PF13239">
    <property type="entry name" value="2TM"/>
    <property type="match status" value="1"/>
</dbReference>
<keyword evidence="1" id="KW-0472">Membrane</keyword>
<dbReference type="KEGG" id="tje:TJEJU_1883"/>